<sequence length="354" mass="37898">MSAPVAAENTFNAWAAAGPHQPLEAFAFDAGPIGDEEIEVAIDYCGVCHSDLSMLNNDWGITQYPFVPGHEVVGKIVKMGNHAQNKGLKVGQIVGVGWNRGSCMHCHPCMSGDQHLCHDVEATIIGHHGGFADRIRSHWAWAIPLPEGVDITSAGPLFCGGITVFNPLLQFGVLPTHRVGVIGIGGLGHMALRFLNAWGCEVTAFTSSLAKRDEAISLGAHRVIATRDSDELKKIAGQLDFIMVTANASLDWDAIIGALAPKGRLHFVGVVPEAVPLHVMALISKQAEVSGSPTGSPSRLADMLAFCARHDITPQVEHFPLSKINDAVEHLHEGKARYRVVLDMNAQATSLSKK</sequence>
<gene>
    <name evidence="7" type="ORF">J1778_13050</name>
</gene>
<dbReference type="InterPro" id="IPR013154">
    <property type="entry name" value="ADH-like_N"/>
</dbReference>
<dbReference type="InterPro" id="IPR013149">
    <property type="entry name" value="ADH-like_C"/>
</dbReference>
<evidence type="ECO:0000256" key="5">
    <source>
        <dbReference type="RuleBase" id="RU361277"/>
    </source>
</evidence>
<evidence type="ECO:0000256" key="2">
    <source>
        <dbReference type="ARBA" id="ARBA00022723"/>
    </source>
</evidence>
<keyword evidence="8" id="KW-1185">Reference proteome</keyword>
<dbReference type="PROSITE" id="PS00065">
    <property type="entry name" value="D_2_HYDROXYACID_DH_1"/>
    <property type="match status" value="1"/>
</dbReference>
<proteinExistence type="inferred from homology"/>
<dbReference type="Proteomes" id="UP000734343">
    <property type="component" value="Unassembled WGS sequence"/>
</dbReference>
<dbReference type="Pfam" id="PF08240">
    <property type="entry name" value="ADH_N"/>
    <property type="match status" value="1"/>
</dbReference>
<reference evidence="7 8" key="1">
    <citation type="submission" date="2021-03" db="EMBL/GenBank/DDBJ databases">
        <title>Five novel Rahnella species.</title>
        <authorList>
            <person name="Brady C."/>
            <person name="Asselin J."/>
            <person name="Beer S."/>
            <person name="Bruberg M.B."/>
            <person name="Crampton B."/>
            <person name="Venter S."/>
            <person name="Arnold D."/>
            <person name="Denman S."/>
        </authorList>
    </citation>
    <scope>NUCLEOTIDE SEQUENCE [LARGE SCALE GENOMIC DNA]</scope>
    <source>
        <strain evidence="7 8">H11b</strain>
    </source>
</reference>
<evidence type="ECO:0000256" key="3">
    <source>
        <dbReference type="ARBA" id="ARBA00022833"/>
    </source>
</evidence>
<dbReference type="InterPro" id="IPR047109">
    <property type="entry name" value="CAD-like"/>
</dbReference>
<name>A0ABS6LVT5_9GAMM</name>
<dbReference type="InterPro" id="IPR020843">
    <property type="entry name" value="ER"/>
</dbReference>
<dbReference type="CDD" id="cd05283">
    <property type="entry name" value="CAD1"/>
    <property type="match status" value="1"/>
</dbReference>
<comment type="cofactor">
    <cofactor evidence="1 5">
        <name>Zn(2+)</name>
        <dbReference type="ChEBI" id="CHEBI:29105"/>
    </cofactor>
</comment>
<feature type="domain" description="Enoyl reductase (ER)" evidence="6">
    <location>
        <begin position="18"/>
        <end position="342"/>
    </location>
</feature>
<evidence type="ECO:0000313" key="7">
    <source>
        <dbReference type="EMBL" id="MBU9856207.1"/>
    </source>
</evidence>
<dbReference type="SMART" id="SM00829">
    <property type="entry name" value="PKS_ER"/>
    <property type="match status" value="1"/>
</dbReference>
<evidence type="ECO:0000256" key="4">
    <source>
        <dbReference type="ARBA" id="ARBA00023002"/>
    </source>
</evidence>
<dbReference type="PANTHER" id="PTHR42683">
    <property type="entry name" value="ALDEHYDE REDUCTASE"/>
    <property type="match status" value="1"/>
</dbReference>
<dbReference type="PROSITE" id="PS00059">
    <property type="entry name" value="ADH_ZINC"/>
    <property type="match status" value="1"/>
</dbReference>
<protein>
    <submittedName>
        <fullName evidence="7">NAD(P)-dependent alcohol dehydrogenase</fullName>
    </submittedName>
</protein>
<dbReference type="InterPro" id="IPR029752">
    <property type="entry name" value="D-isomer_DH_CS1"/>
</dbReference>
<dbReference type="Pfam" id="PF00107">
    <property type="entry name" value="ADH_zinc_N"/>
    <property type="match status" value="1"/>
</dbReference>
<evidence type="ECO:0000313" key="8">
    <source>
        <dbReference type="Proteomes" id="UP000734343"/>
    </source>
</evidence>
<dbReference type="InterPro" id="IPR002328">
    <property type="entry name" value="ADH_Zn_CS"/>
</dbReference>
<keyword evidence="4" id="KW-0560">Oxidoreductase</keyword>
<comment type="caution">
    <text evidence="7">The sequence shown here is derived from an EMBL/GenBank/DDBJ whole genome shotgun (WGS) entry which is preliminary data.</text>
</comment>
<keyword evidence="2 5" id="KW-0479">Metal-binding</keyword>
<evidence type="ECO:0000259" key="6">
    <source>
        <dbReference type="SMART" id="SM00829"/>
    </source>
</evidence>
<evidence type="ECO:0000256" key="1">
    <source>
        <dbReference type="ARBA" id="ARBA00001947"/>
    </source>
</evidence>
<dbReference type="RefSeq" id="WP_217173539.1">
    <property type="nucleotide sequence ID" value="NZ_CP126169.1"/>
</dbReference>
<accession>A0ABS6LVT5</accession>
<dbReference type="EMBL" id="JAFMOW010000063">
    <property type="protein sequence ID" value="MBU9856207.1"/>
    <property type="molecule type" value="Genomic_DNA"/>
</dbReference>
<comment type="similarity">
    <text evidence="5">Belongs to the zinc-containing alcohol dehydrogenase family.</text>
</comment>
<organism evidence="7 8">
    <name type="scientific">Rahnella bonaserana</name>
    <dbReference type="NCBI Taxonomy" id="2816248"/>
    <lineage>
        <taxon>Bacteria</taxon>
        <taxon>Pseudomonadati</taxon>
        <taxon>Pseudomonadota</taxon>
        <taxon>Gammaproteobacteria</taxon>
        <taxon>Enterobacterales</taxon>
        <taxon>Yersiniaceae</taxon>
        <taxon>Rahnella</taxon>
    </lineage>
</organism>
<keyword evidence="3 5" id="KW-0862">Zinc</keyword>